<dbReference type="Pfam" id="PF08241">
    <property type="entry name" value="Methyltransf_11"/>
    <property type="match status" value="1"/>
</dbReference>
<evidence type="ECO:0000313" key="2">
    <source>
        <dbReference type="EMBL" id="RWX44367.1"/>
    </source>
</evidence>
<reference evidence="2 3" key="1">
    <citation type="submission" date="2017-01" db="EMBL/GenBank/DDBJ databases">
        <title>The cable genome- insights into the physiology and evolution of filamentous bacteria capable of sulfide oxidation via long distance electron transfer.</title>
        <authorList>
            <person name="Schreiber L."/>
            <person name="Bjerg J.T."/>
            <person name="Boggild A."/>
            <person name="Van De Vossenberg J."/>
            <person name="Meysman F."/>
            <person name="Nielsen L.P."/>
            <person name="Schramm A."/>
            <person name="Kjeldsen K.U."/>
        </authorList>
    </citation>
    <scope>NUCLEOTIDE SEQUENCE [LARGE SCALE GENOMIC DNA]</scope>
    <source>
        <strain evidence="2">MCF</strain>
    </source>
</reference>
<keyword evidence="2" id="KW-0808">Transferase</keyword>
<accession>A0A444IU47</accession>
<dbReference type="Proteomes" id="UP000287853">
    <property type="component" value="Unassembled WGS sequence"/>
</dbReference>
<proteinExistence type="predicted"/>
<dbReference type="Gene3D" id="3.40.50.150">
    <property type="entry name" value="Vaccinia Virus protein VP39"/>
    <property type="match status" value="1"/>
</dbReference>
<sequence>MAKIIDRSILQCPSCRTERLSFPDEKTILCQQCGKQYGIQNGNKYFFVTPSESGISFIERIKETVKKYPGVYRLLVLFISPVCQTDYFKQKKIVKSLLQGNKHAIILNLGSGPTDISADVSNVDMFPYVNVDSVCDISRLPFKDNSVDMILNIAVLEHVSEPEKVVSEVYRILKPGGILYCVFPFIQGFHAAPYDFTRMTEPGLRGLLAHFDTQEISSAGGPTSALLWILEEWLAIAFSFGIVPLYNILHLFTMFLCWPFKFLDFLLVKHPKAKNIASSFVYIGRKPTKDVK</sequence>
<keyword evidence="2" id="KW-0489">Methyltransferase</keyword>
<evidence type="ECO:0000313" key="3">
    <source>
        <dbReference type="Proteomes" id="UP000287853"/>
    </source>
</evidence>
<comment type="caution">
    <text evidence="2">The sequence shown here is derived from an EMBL/GenBank/DDBJ whole genome shotgun (WGS) entry which is preliminary data.</text>
</comment>
<dbReference type="PANTHER" id="PTHR43591">
    <property type="entry name" value="METHYLTRANSFERASE"/>
    <property type="match status" value="1"/>
</dbReference>
<name>A0A444IU47_9BACT</name>
<keyword evidence="3" id="KW-1185">Reference proteome</keyword>
<evidence type="ECO:0000259" key="1">
    <source>
        <dbReference type="Pfam" id="PF08241"/>
    </source>
</evidence>
<dbReference type="InterPro" id="IPR013216">
    <property type="entry name" value="Methyltransf_11"/>
</dbReference>
<dbReference type="EMBL" id="MTKO01000096">
    <property type="protein sequence ID" value="RWX44367.1"/>
    <property type="molecule type" value="Genomic_DNA"/>
</dbReference>
<dbReference type="GO" id="GO:0032259">
    <property type="term" value="P:methylation"/>
    <property type="evidence" value="ECO:0007669"/>
    <property type="project" value="UniProtKB-KW"/>
</dbReference>
<gene>
    <name evidence="2" type="ORF">H206_02929</name>
</gene>
<dbReference type="AlphaFoldDB" id="A0A444IU47"/>
<dbReference type="SUPFAM" id="SSF53335">
    <property type="entry name" value="S-adenosyl-L-methionine-dependent methyltransferases"/>
    <property type="match status" value="1"/>
</dbReference>
<dbReference type="InterPro" id="IPR029063">
    <property type="entry name" value="SAM-dependent_MTases_sf"/>
</dbReference>
<protein>
    <submittedName>
        <fullName evidence="2">Methyltransferase domain-containing protein</fullName>
    </submittedName>
</protein>
<organism evidence="2 3">
    <name type="scientific">Candidatus Electrothrix aarhusensis</name>
    <dbReference type="NCBI Taxonomy" id="1859131"/>
    <lineage>
        <taxon>Bacteria</taxon>
        <taxon>Pseudomonadati</taxon>
        <taxon>Thermodesulfobacteriota</taxon>
        <taxon>Desulfobulbia</taxon>
        <taxon>Desulfobulbales</taxon>
        <taxon>Desulfobulbaceae</taxon>
        <taxon>Candidatus Electrothrix</taxon>
    </lineage>
</organism>
<dbReference type="GO" id="GO:0008757">
    <property type="term" value="F:S-adenosylmethionine-dependent methyltransferase activity"/>
    <property type="evidence" value="ECO:0007669"/>
    <property type="project" value="InterPro"/>
</dbReference>
<dbReference type="CDD" id="cd02440">
    <property type="entry name" value="AdoMet_MTases"/>
    <property type="match status" value="1"/>
</dbReference>
<feature type="domain" description="Methyltransferase type 11" evidence="1">
    <location>
        <begin position="134"/>
        <end position="181"/>
    </location>
</feature>